<reference evidence="22 23" key="1">
    <citation type="submission" date="2019-05" db="EMBL/GenBank/DDBJ databases">
        <title>Verrucobacter flavum gen. nov., sp. nov. a new member of the family Verrucomicrobiaceae.</title>
        <authorList>
            <person name="Szuroczki S."/>
            <person name="Abbaszade G."/>
            <person name="Szabo A."/>
            <person name="Felfoldi T."/>
            <person name="Schumann P."/>
            <person name="Boka K."/>
            <person name="Keki Z."/>
            <person name="Toumi M."/>
            <person name="Toth E."/>
        </authorList>
    </citation>
    <scope>NUCLEOTIDE SEQUENCE [LARGE SCALE GENOMIC DNA]</scope>
    <source>
        <strain evidence="22 23">MG-N-17</strain>
    </source>
</reference>
<accession>A0A5R8KFS3</accession>
<evidence type="ECO:0000313" key="23">
    <source>
        <dbReference type="Proteomes" id="UP000306196"/>
    </source>
</evidence>
<dbReference type="Proteomes" id="UP000306196">
    <property type="component" value="Unassembled WGS sequence"/>
</dbReference>
<feature type="binding site" evidence="18">
    <location>
        <position position="264"/>
    </location>
    <ligand>
        <name>Zn(2+)</name>
        <dbReference type="ChEBI" id="CHEBI:29105"/>
    </ligand>
</feature>
<evidence type="ECO:0000313" key="22">
    <source>
        <dbReference type="EMBL" id="TLD71143.1"/>
    </source>
</evidence>
<dbReference type="HAMAP" id="MF_00110">
    <property type="entry name" value="DHQ_synthase"/>
    <property type="match status" value="1"/>
</dbReference>
<dbReference type="EC" id="4.2.3.4" evidence="7 18"/>
<evidence type="ECO:0000256" key="5">
    <source>
        <dbReference type="ARBA" id="ARBA00004661"/>
    </source>
</evidence>
<dbReference type="Pfam" id="PF24621">
    <property type="entry name" value="DHQS_C"/>
    <property type="match status" value="1"/>
</dbReference>
<dbReference type="GO" id="GO:0000166">
    <property type="term" value="F:nucleotide binding"/>
    <property type="evidence" value="ECO:0007669"/>
    <property type="project" value="UniProtKB-KW"/>
</dbReference>
<feature type="transmembrane region" description="Helical" evidence="19">
    <location>
        <begin position="101"/>
        <end position="123"/>
    </location>
</feature>
<dbReference type="GO" id="GO:0008652">
    <property type="term" value="P:amino acid biosynthetic process"/>
    <property type="evidence" value="ECO:0007669"/>
    <property type="project" value="UniProtKB-KW"/>
</dbReference>
<evidence type="ECO:0000256" key="14">
    <source>
        <dbReference type="ARBA" id="ARBA00023027"/>
    </source>
</evidence>
<evidence type="ECO:0000256" key="1">
    <source>
        <dbReference type="ARBA" id="ARBA00001393"/>
    </source>
</evidence>
<keyword evidence="23" id="KW-1185">Reference proteome</keyword>
<dbReference type="InterPro" id="IPR016037">
    <property type="entry name" value="DHQ_synth_AroB"/>
</dbReference>
<dbReference type="PANTHER" id="PTHR43622">
    <property type="entry name" value="3-DEHYDROQUINATE SYNTHASE"/>
    <property type="match status" value="1"/>
</dbReference>
<evidence type="ECO:0000256" key="13">
    <source>
        <dbReference type="ARBA" id="ARBA00022833"/>
    </source>
</evidence>
<protein>
    <recommendedName>
        <fullName evidence="8 18">3-dehydroquinate synthase</fullName>
        <shortName evidence="18">DHQS</shortName>
        <ecNumber evidence="7 18">4.2.3.4</ecNumber>
    </recommendedName>
</protein>
<dbReference type="GO" id="GO:0046872">
    <property type="term" value="F:metal ion binding"/>
    <property type="evidence" value="ECO:0007669"/>
    <property type="project" value="UniProtKB-KW"/>
</dbReference>
<evidence type="ECO:0000256" key="19">
    <source>
        <dbReference type="SAM" id="Phobius"/>
    </source>
</evidence>
<keyword evidence="15 18" id="KW-0057">Aromatic amino acid biosynthesis</keyword>
<evidence type="ECO:0000256" key="9">
    <source>
        <dbReference type="ARBA" id="ARBA00022490"/>
    </source>
</evidence>
<evidence type="ECO:0000256" key="4">
    <source>
        <dbReference type="ARBA" id="ARBA00004496"/>
    </source>
</evidence>
<evidence type="ECO:0000256" key="17">
    <source>
        <dbReference type="ARBA" id="ARBA00023285"/>
    </source>
</evidence>
<feature type="binding site" evidence="18">
    <location>
        <begin position="173"/>
        <end position="176"/>
    </location>
    <ligand>
        <name>NAD(+)</name>
        <dbReference type="ChEBI" id="CHEBI:57540"/>
    </ligand>
</feature>
<dbReference type="EMBL" id="VAUV01000006">
    <property type="protein sequence ID" value="TLD71143.1"/>
    <property type="molecule type" value="Genomic_DNA"/>
</dbReference>
<comment type="pathway">
    <text evidence="5 18">Metabolic intermediate biosynthesis; chorismate biosynthesis; chorismate from D-erythrose 4-phosphate and phosphoenolpyruvate: step 2/7.</text>
</comment>
<keyword evidence="19" id="KW-0812">Transmembrane</keyword>
<dbReference type="InterPro" id="IPR050071">
    <property type="entry name" value="Dehydroquinate_synthase"/>
</dbReference>
<evidence type="ECO:0000256" key="15">
    <source>
        <dbReference type="ARBA" id="ARBA00023141"/>
    </source>
</evidence>
<dbReference type="PANTHER" id="PTHR43622:SF7">
    <property type="entry name" value="3-DEHYDROQUINATE SYNTHASE, CHLOROPLASTIC"/>
    <property type="match status" value="1"/>
</dbReference>
<keyword evidence="9 18" id="KW-0963">Cytoplasm</keyword>
<dbReference type="GO" id="GO:0009073">
    <property type="term" value="P:aromatic amino acid family biosynthetic process"/>
    <property type="evidence" value="ECO:0007669"/>
    <property type="project" value="UniProtKB-KW"/>
</dbReference>
<dbReference type="InterPro" id="IPR056179">
    <property type="entry name" value="DHQS_C"/>
</dbReference>
<organism evidence="22 23">
    <name type="scientific">Phragmitibacter flavus</name>
    <dbReference type="NCBI Taxonomy" id="2576071"/>
    <lineage>
        <taxon>Bacteria</taxon>
        <taxon>Pseudomonadati</taxon>
        <taxon>Verrucomicrobiota</taxon>
        <taxon>Verrucomicrobiia</taxon>
        <taxon>Verrucomicrobiales</taxon>
        <taxon>Verrucomicrobiaceae</taxon>
        <taxon>Phragmitibacter</taxon>
    </lineage>
</organism>
<keyword evidence="19" id="KW-1133">Transmembrane helix</keyword>
<dbReference type="CDD" id="cd08195">
    <property type="entry name" value="DHQS"/>
    <property type="match status" value="1"/>
</dbReference>
<evidence type="ECO:0000256" key="10">
    <source>
        <dbReference type="ARBA" id="ARBA00022605"/>
    </source>
</evidence>
<dbReference type="OrthoDB" id="9806583at2"/>
<dbReference type="Pfam" id="PF01761">
    <property type="entry name" value="DHQ_synthase"/>
    <property type="match status" value="1"/>
</dbReference>
<dbReference type="NCBIfam" id="TIGR01357">
    <property type="entry name" value="aroB"/>
    <property type="match status" value="1"/>
</dbReference>
<keyword evidence="17 18" id="KW-0170">Cobalt</keyword>
<dbReference type="GO" id="GO:0003856">
    <property type="term" value="F:3-dehydroquinate synthase activity"/>
    <property type="evidence" value="ECO:0007669"/>
    <property type="project" value="UniProtKB-UniRule"/>
</dbReference>
<dbReference type="FunFam" id="3.40.50.1970:FF:000001">
    <property type="entry name" value="3-dehydroquinate synthase"/>
    <property type="match status" value="1"/>
</dbReference>
<feature type="binding site" evidence="18">
    <location>
        <begin position="109"/>
        <end position="113"/>
    </location>
    <ligand>
        <name>NAD(+)</name>
        <dbReference type="ChEBI" id="CHEBI:57540"/>
    </ligand>
</feature>
<dbReference type="PIRSF" id="PIRSF001455">
    <property type="entry name" value="DHQ_synth"/>
    <property type="match status" value="1"/>
</dbReference>
<keyword evidence="10 18" id="KW-0028">Amino-acid biosynthesis</keyword>
<comment type="cofactor">
    <cofactor evidence="2 18">
        <name>NAD(+)</name>
        <dbReference type="ChEBI" id="CHEBI:57540"/>
    </cofactor>
</comment>
<feature type="binding site" evidence="18">
    <location>
        <position position="247"/>
    </location>
    <ligand>
        <name>Zn(2+)</name>
        <dbReference type="ChEBI" id="CHEBI:29105"/>
    </ligand>
</feature>
<comment type="caution">
    <text evidence="18">Lacks conserved residue(s) required for the propagation of feature annotation.</text>
</comment>
<comment type="subcellular location">
    <subcellularLocation>
        <location evidence="4 18">Cytoplasm</location>
    </subcellularLocation>
</comment>
<dbReference type="Gene3D" id="1.20.1090.10">
    <property type="entry name" value="Dehydroquinate synthase-like - alpha domain"/>
    <property type="match status" value="1"/>
</dbReference>
<keyword evidence="12 18" id="KW-0547">Nucleotide-binding</keyword>
<keyword evidence="16 18" id="KW-0456">Lyase</keyword>
<feature type="domain" description="3-dehydroquinate synthase C-terminal" evidence="21">
    <location>
        <begin position="185"/>
        <end position="324"/>
    </location>
</feature>
<evidence type="ECO:0000256" key="16">
    <source>
        <dbReference type="ARBA" id="ARBA00023239"/>
    </source>
</evidence>
<keyword evidence="14 18" id="KW-0520">NAD</keyword>
<evidence type="ECO:0000256" key="2">
    <source>
        <dbReference type="ARBA" id="ARBA00001911"/>
    </source>
</evidence>
<evidence type="ECO:0000259" key="20">
    <source>
        <dbReference type="Pfam" id="PF01761"/>
    </source>
</evidence>
<evidence type="ECO:0000256" key="18">
    <source>
        <dbReference type="HAMAP-Rule" id="MF_00110"/>
    </source>
</evidence>
<dbReference type="SUPFAM" id="SSF56796">
    <property type="entry name" value="Dehydroquinate synthase-like"/>
    <property type="match status" value="1"/>
</dbReference>
<comment type="caution">
    <text evidence="22">The sequence shown here is derived from an EMBL/GenBank/DDBJ whole genome shotgun (WGS) entry which is preliminary data.</text>
</comment>
<dbReference type="Gene3D" id="3.40.50.1970">
    <property type="match status" value="1"/>
</dbReference>
<dbReference type="GO" id="GO:0005737">
    <property type="term" value="C:cytoplasm"/>
    <property type="evidence" value="ECO:0007669"/>
    <property type="project" value="UniProtKB-SubCell"/>
</dbReference>
<dbReference type="GO" id="GO:0009423">
    <property type="term" value="P:chorismate biosynthetic process"/>
    <property type="evidence" value="ECO:0007669"/>
    <property type="project" value="UniProtKB-UniRule"/>
</dbReference>
<comment type="cofactor">
    <cofactor evidence="18">
        <name>Co(2+)</name>
        <dbReference type="ChEBI" id="CHEBI:48828"/>
    </cofactor>
    <cofactor evidence="18">
        <name>Zn(2+)</name>
        <dbReference type="ChEBI" id="CHEBI:29105"/>
    </cofactor>
    <text evidence="18">Binds 1 divalent metal cation per subunit. Can use either Co(2+) or Zn(2+).</text>
</comment>
<evidence type="ECO:0000256" key="6">
    <source>
        <dbReference type="ARBA" id="ARBA00005412"/>
    </source>
</evidence>
<evidence type="ECO:0000256" key="8">
    <source>
        <dbReference type="ARBA" id="ARBA00017684"/>
    </source>
</evidence>
<comment type="similarity">
    <text evidence="6 18">Belongs to the sugar phosphate cyclases superfamily. Dehydroquinate synthase family.</text>
</comment>
<keyword evidence="19" id="KW-0472">Membrane</keyword>
<keyword evidence="11 18" id="KW-0479">Metal-binding</keyword>
<sequence length="361" mass="38642">MPASHTVRVDLAERSYDILVGKNLLAQSGPLATDLLNRKKCAVVTDSNVAPLYAQIVLDSLTSVGITPTLITVPAGEPSKSMAVVEDINRQMLRAGLDRKAFLIALGGGVIGDLAGFVASIFLRGIPFIQIPTTVLSQVDSSVGGKTGVNTPEGKNLIGTFSQPALVLADTATLATLPPREYREGFAEIIKHAAIRDAAMFDLITKTATDSTLLPDLIARNVAIKARIVEADEHELNGTRALLNFGHTLGHAIEATAGYGQLFHGEAISLGMIAATHLSVQHSGLPLSDAEEIFALLKLYQLPTQLPSSLLTDPILKHMQHDKKFSEGQIRFVLLRDLGEAFLTKDLTLAHLTSALEHLRS</sequence>
<evidence type="ECO:0000259" key="21">
    <source>
        <dbReference type="Pfam" id="PF24621"/>
    </source>
</evidence>
<feature type="binding site" evidence="18">
    <location>
        <position position="188"/>
    </location>
    <ligand>
        <name>Zn(2+)</name>
        <dbReference type="ChEBI" id="CHEBI:29105"/>
    </ligand>
</feature>
<feature type="binding site" evidence="18">
    <location>
        <position position="155"/>
    </location>
    <ligand>
        <name>NAD(+)</name>
        <dbReference type="ChEBI" id="CHEBI:57540"/>
    </ligand>
</feature>
<dbReference type="AlphaFoldDB" id="A0A5R8KFS3"/>
<comment type="function">
    <text evidence="3 18">Catalyzes the conversion of 3-deoxy-D-arabino-heptulosonate 7-phosphate (DAHP) to dehydroquinate (DHQ).</text>
</comment>
<name>A0A5R8KFS3_9BACT</name>
<dbReference type="InterPro" id="IPR030960">
    <property type="entry name" value="DHQS/DOIS_N"/>
</dbReference>
<comment type="catalytic activity">
    <reaction evidence="1 18">
        <text>7-phospho-2-dehydro-3-deoxy-D-arabino-heptonate = 3-dehydroquinate + phosphate</text>
        <dbReference type="Rhea" id="RHEA:21968"/>
        <dbReference type="ChEBI" id="CHEBI:32364"/>
        <dbReference type="ChEBI" id="CHEBI:43474"/>
        <dbReference type="ChEBI" id="CHEBI:58394"/>
        <dbReference type="EC" id="4.2.3.4"/>
    </reaction>
</comment>
<evidence type="ECO:0000256" key="7">
    <source>
        <dbReference type="ARBA" id="ARBA00013031"/>
    </source>
</evidence>
<gene>
    <name evidence="18 22" type="primary">aroB</name>
    <name evidence="22" type="ORF">FEM03_09545</name>
</gene>
<evidence type="ECO:0000256" key="12">
    <source>
        <dbReference type="ARBA" id="ARBA00022741"/>
    </source>
</evidence>
<dbReference type="InterPro" id="IPR030963">
    <property type="entry name" value="DHQ_synth_fam"/>
</dbReference>
<dbReference type="UniPathway" id="UPA00053">
    <property type="reaction ID" value="UER00085"/>
</dbReference>
<feature type="binding site" evidence="18">
    <location>
        <begin position="133"/>
        <end position="134"/>
    </location>
    <ligand>
        <name>NAD(+)</name>
        <dbReference type="ChEBI" id="CHEBI:57540"/>
    </ligand>
</feature>
<feature type="domain" description="3-dehydroquinate synthase N-terminal" evidence="20">
    <location>
        <begin position="71"/>
        <end position="183"/>
    </location>
</feature>
<dbReference type="RefSeq" id="WP_138085970.1">
    <property type="nucleotide sequence ID" value="NZ_VAUV01000006.1"/>
</dbReference>
<feature type="binding site" evidence="18">
    <location>
        <position position="146"/>
    </location>
    <ligand>
        <name>NAD(+)</name>
        <dbReference type="ChEBI" id="CHEBI:57540"/>
    </ligand>
</feature>
<keyword evidence="13 18" id="KW-0862">Zinc</keyword>
<proteinExistence type="inferred from homology"/>
<evidence type="ECO:0000256" key="11">
    <source>
        <dbReference type="ARBA" id="ARBA00022723"/>
    </source>
</evidence>
<evidence type="ECO:0000256" key="3">
    <source>
        <dbReference type="ARBA" id="ARBA00003485"/>
    </source>
</evidence>